<accession>A0A9P4R7Y1</accession>
<dbReference type="AlphaFoldDB" id="A0A9P4R7Y1"/>
<organism evidence="2 3">
    <name type="scientific">Polyplosphaeria fusca</name>
    <dbReference type="NCBI Taxonomy" id="682080"/>
    <lineage>
        <taxon>Eukaryota</taxon>
        <taxon>Fungi</taxon>
        <taxon>Dikarya</taxon>
        <taxon>Ascomycota</taxon>
        <taxon>Pezizomycotina</taxon>
        <taxon>Dothideomycetes</taxon>
        <taxon>Pleosporomycetidae</taxon>
        <taxon>Pleosporales</taxon>
        <taxon>Tetraplosphaeriaceae</taxon>
        <taxon>Polyplosphaeria</taxon>
    </lineage>
</organism>
<sequence length="167" mass="18295">MNSNIQTCQPTGKGRTLAVSSTTASHRNLARHSPHDAGPWVLQSGYAISCTPYQHPHALGLFLLPPIRYDPVRFHPRSMTHTHPHGLESESHHRSNLGPFLPNQPPLTFPTGSIIYSISAIPQARFHLDYSSSLCPTSLHISRPNPAPLLNAPLQPRSITPNPPPPP</sequence>
<gene>
    <name evidence="2" type="ORF">EJ04DRAFT_293026</name>
</gene>
<comment type="caution">
    <text evidence="2">The sequence shown here is derived from an EMBL/GenBank/DDBJ whole genome shotgun (WGS) entry which is preliminary data.</text>
</comment>
<feature type="compositionally biased region" description="Polar residues" evidence="1">
    <location>
        <begin position="1"/>
        <end position="10"/>
    </location>
</feature>
<feature type="region of interest" description="Disordered" evidence="1">
    <location>
        <begin position="146"/>
        <end position="167"/>
    </location>
</feature>
<feature type="region of interest" description="Disordered" evidence="1">
    <location>
        <begin position="80"/>
        <end position="103"/>
    </location>
</feature>
<keyword evidence="3" id="KW-1185">Reference proteome</keyword>
<protein>
    <submittedName>
        <fullName evidence="2">Uncharacterized protein</fullName>
    </submittedName>
</protein>
<name>A0A9P4R7Y1_9PLEO</name>
<reference evidence="2" key="1">
    <citation type="journal article" date="2020" name="Stud. Mycol.">
        <title>101 Dothideomycetes genomes: a test case for predicting lifestyles and emergence of pathogens.</title>
        <authorList>
            <person name="Haridas S."/>
            <person name="Albert R."/>
            <person name="Binder M."/>
            <person name="Bloem J."/>
            <person name="Labutti K."/>
            <person name="Salamov A."/>
            <person name="Andreopoulos B."/>
            <person name="Baker S."/>
            <person name="Barry K."/>
            <person name="Bills G."/>
            <person name="Bluhm B."/>
            <person name="Cannon C."/>
            <person name="Castanera R."/>
            <person name="Culley D."/>
            <person name="Daum C."/>
            <person name="Ezra D."/>
            <person name="Gonzalez J."/>
            <person name="Henrissat B."/>
            <person name="Kuo A."/>
            <person name="Liang C."/>
            <person name="Lipzen A."/>
            <person name="Lutzoni F."/>
            <person name="Magnuson J."/>
            <person name="Mondo S."/>
            <person name="Nolan M."/>
            <person name="Ohm R."/>
            <person name="Pangilinan J."/>
            <person name="Park H.-J."/>
            <person name="Ramirez L."/>
            <person name="Alfaro M."/>
            <person name="Sun H."/>
            <person name="Tritt A."/>
            <person name="Yoshinaga Y."/>
            <person name="Zwiers L.-H."/>
            <person name="Turgeon B."/>
            <person name="Goodwin S."/>
            <person name="Spatafora J."/>
            <person name="Crous P."/>
            <person name="Grigoriev I."/>
        </authorList>
    </citation>
    <scope>NUCLEOTIDE SEQUENCE</scope>
    <source>
        <strain evidence="2">CBS 125425</strain>
    </source>
</reference>
<dbReference type="EMBL" id="ML996103">
    <property type="protein sequence ID" value="KAF2739760.1"/>
    <property type="molecule type" value="Genomic_DNA"/>
</dbReference>
<evidence type="ECO:0000313" key="2">
    <source>
        <dbReference type="EMBL" id="KAF2739760.1"/>
    </source>
</evidence>
<feature type="region of interest" description="Disordered" evidence="1">
    <location>
        <begin position="1"/>
        <end position="34"/>
    </location>
</feature>
<dbReference type="Proteomes" id="UP000799444">
    <property type="component" value="Unassembled WGS sequence"/>
</dbReference>
<evidence type="ECO:0000313" key="3">
    <source>
        <dbReference type="Proteomes" id="UP000799444"/>
    </source>
</evidence>
<evidence type="ECO:0000256" key="1">
    <source>
        <dbReference type="SAM" id="MobiDB-lite"/>
    </source>
</evidence>
<proteinExistence type="predicted"/>